<dbReference type="GO" id="GO:0005634">
    <property type="term" value="C:nucleus"/>
    <property type="evidence" value="ECO:0007669"/>
    <property type="project" value="UniProtKB-SubCell"/>
</dbReference>
<organism evidence="8 10">
    <name type="scientific">Punica granatum</name>
    <name type="common">Pomegranate</name>
    <dbReference type="NCBI Taxonomy" id="22663"/>
    <lineage>
        <taxon>Eukaryota</taxon>
        <taxon>Viridiplantae</taxon>
        <taxon>Streptophyta</taxon>
        <taxon>Embryophyta</taxon>
        <taxon>Tracheophyta</taxon>
        <taxon>Spermatophyta</taxon>
        <taxon>Magnoliopsida</taxon>
        <taxon>eudicotyledons</taxon>
        <taxon>Gunneridae</taxon>
        <taxon>Pentapetalae</taxon>
        <taxon>rosids</taxon>
        <taxon>malvids</taxon>
        <taxon>Myrtales</taxon>
        <taxon>Lythraceae</taxon>
        <taxon>Punica</taxon>
    </lineage>
</organism>
<accession>A0A218X4S7</accession>
<evidence type="ECO:0000256" key="2">
    <source>
        <dbReference type="ARBA" id="ARBA00022491"/>
    </source>
</evidence>
<evidence type="ECO:0000313" key="11">
    <source>
        <dbReference type="Proteomes" id="UP000233551"/>
    </source>
</evidence>
<dbReference type="Proteomes" id="UP000197138">
    <property type="component" value="Unassembled WGS sequence"/>
</dbReference>
<evidence type="ECO:0000313" key="8">
    <source>
        <dbReference type="EMBL" id="OWM79696.1"/>
    </source>
</evidence>
<evidence type="ECO:0000313" key="10">
    <source>
        <dbReference type="Proteomes" id="UP000197138"/>
    </source>
</evidence>
<evidence type="ECO:0000313" key="9">
    <source>
        <dbReference type="EMBL" id="PKI53936.1"/>
    </source>
</evidence>
<gene>
    <name evidence="8" type="ORF">CDL15_Pgr023108</name>
    <name evidence="9" type="ORF">CRG98_025730</name>
</gene>
<reference evidence="8" key="2">
    <citation type="submission" date="2017-06" db="EMBL/GenBank/DDBJ databases">
        <title>The pomegranate genome and the genomics of punicalagin biosynthesis.</title>
        <authorList>
            <person name="Xu C."/>
        </authorList>
    </citation>
    <scope>NUCLEOTIDE SEQUENCE [LARGE SCALE GENOMIC DNA]</scope>
    <source>
        <tissue evidence="8">Fresh leaf</tissue>
    </source>
</reference>
<evidence type="ECO:0000259" key="7">
    <source>
        <dbReference type="PROSITE" id="PS51754"/>
    </source>
</evidence>
<reference evidence="10" key="1">
    <citation type="journal article" date="2017" name="Plant J.">
        <title>The pomegranate (Punica granatum L.) genome and the genomics of punicalagin biosynthesis.</title>
        <authorList>
            <person name="Qin G."/>
            <person name="Xu C."/>
            <person name="Ming R."/>
            <person name="Tang H."/>
            <person name="Guyot R."/>
            <person name="Kramer E.M."/>
            <person name="Hu Y."/>
            <person name="Yi X."/>
            <person name="Qi Y."/>
            <person name="Xu X."/>
            <person name="Gao Z."/>
            <person name="Pan H."/>
            <person name="Jian J."/>
            <person name="Tian Y."/>
            <person name="Yue Z."/>
            <person name="Xu Y."/>
        </authorList>
    </citation>
    <scope>NUCLEOTIDE SEQUENCE [LARGE SCALE GENOMIC DNA]</scope>
    <source>
        <strain evidence="10">cv. Dabenzi</strain>
    </source>
</reference>
<keyword evidence="3 6" id="KW-0805">Transcription regulation</keyword>
<evidence type="ECO:0000256" key="1">
    <source>
        <dbReference type="ARBA" id="ARBA00004123"/>
    </source>
</evidence>
<dbReference type="EMBL" id="PGOL01001823">
    <property type="protein sequence ID" value="PKI53936.1"/>
    <property type="molecule type" value="Genomic_DNA"/>
</dbReference>
<name>A0A218X4S7_PUNGR</name>
<evidence type="ECO:0000256" key="4">
    <source>
        <dbReference type="ARBA" id="ARBA00023163"/>
    </source>
</evidence>
<dbReference type="InterPro" id="IPR006458">
    <property type="entry name" value="Ovate_C"/>
</dbReference>
<reference evidence="9 11" key="3">
    <citation type="submission" date="2017-11" db="EMBL/GenBank/DDBJ databases">
        <title>De-novo sequencing of pomegranate (Punica granatum L.) genome.</title>
        <authorList>
            <person name="Akparov Z."/>
            <person name="Amiraslanov A."/>
            <person name="Hajiyeva S."/>
            <person name="Abbasov M."/>
            <person name="Kaur K."/>
            <person name="Hamwieh A."/>
            <person name="Solovyev V."/>
            <person name="Salamov A."/>
            <person name="Braich B."/>
            <person name="Kosarev P."/>
            <person name="Mahmoud A."/>
            <person name="Hajiyev E."/>
            <person name="Babayeva S."/>
            <person name="Izzatullayeva V."/>
            <person name="Mammadov A."/>
            <person name="Mammadov A."/>
            <person name="Sharifova S."/>
            <person name="Ojaghi J."/>
            <person name="Eynullazada K."/>
            <person name="Bayramov B."/>
            <person name="Abdulazimova A."/>
            <person name="Shahmuradov I."/>
        </authorList>
    </citation>
    <scope>NUCLEOTIDE SEQUENCE [LARGE SCALE GENOMIC DNA]</scope>
    <source>
        <strain evidence="9">AG2017</strain>
        <strain evidence="11">cv. AG2017</strain>
        <tissue evidence="9">Leaf</tissue>
    </source>
</reference>
<evidence type="ECO:0000256" key="5">
    <source>
        <dbReference type="ARBA" id="ARBA00023242"/>
    </source>
</evidence>
<sequence length="103" mass="11522">MEVEKTERKPNSRRRHDRISLSATLPADARGVFARSICTVKLSVDPFSEIRESILEIAQDAGAVSWDDVEELIYCYIALNSVELHPVIEDAFLSKFGSSKAKP</sequence>
<protein>
    <recommendedName>
        <fullName evidence="6">Transcription repressor</fullName>
    </recommendedName>
    <alternativeName>
        <fullName evidence="6">Ovate family protein</fullName>
    </alternativeName>
</protein>
<comment type="subcellular location">
    <subcellularLocation>
        <location evidence="1 6">Nucleus</location>
    </subcellularLocation>
</comment>
<dbReference type="PROSITE" id="PS51754">
    <property type="entry name" value="OVATE"/>
    <property type="match status" value="1"/>
</dbReference>
<feature type="domain" description="OVATE" evidence="7">
    <location>
        <begin position="39"/>
        <end position="98"/>
    </location>
</feature>
<dbReference type="InterPro" id="IPR038933">
    <property type="entry name" value="Ovate"/>
</dbReference>
<evidence type="ECO:0000256" key="6">
    <source>
        <dbReference type="RuleBase" id="RU367028"/>
    </source>
</evidence>
<keyword evidence="4 6" id="KW-0804">Transcription</keyword>
<keyword evidence="5 6" id="KW-0539">Nucleus</keyword>
<dbReference type="EMBL" id="MTKT01002440">
    <property type="protein sequence ID" value="OWM79696.1"/>
    <property type="molecule type" value="Genomic_DNA"/>
</dbReference>
<dbReference type="GO" id="GO:0045892">
    <property type="term" value="P:negative regulation of DNA-templated transcription"/>
    <property type="evidence" value="ECO:0007669"/>
    <property type="project" value="UniProtKB-UniRule"/>
</dbReference>
<dbReference type="AlphaFoldDB" id="A0A218X4S7"/>
<dbReference type="PANTHER" id="PTHR33057">
    <property type="entry name" value="TRANSCRIPTION REPRESSOR OFP7-RELATED"/>
    <property type="match status" value="1"/>
</dbReference>
<dbReference type="Proteomes" id="UP000233551">
    <property type="component" value="Unassembled WGS sequence"/>
</dbReference>
<comment type="function">
    <text evidence="6">Transcriptional repressor that regulates multiple aspects of plant growth and development.</text>
</comment>
<keyword evidence="2 6" id="KW-0678">Repressor</keyword>
<comment type="caution">
    <text evidence="8">The sequence shown here is derived from an EMBL/GenBank/DDBJ whole genome shotgun (WGS) entry which is preliminary data.</text>
</comment>
<keyword evidence="11" id="KW-1185">Reference proteome</keyword>
<dbReference type="PANTHER" id="PTHR33057:SF110">
    <property type="entry name" value="TRANSCRIPTION REPRESSOR"/>
    <property type="match status" value="1"/>
</dbReference>
<evidence type="ECO:0000256" key="3">
    <source>
        <dbReference type="ARBA" id="ARBA00023015"/>
    </source>
</evidence>
<dbReference type="Pfam" id="PF04844">
    <property type="entry name" value="Ovate"/>
    <property type="match status" value="1"/>
</dbReference>
<proteinExistence type="predicted"/>
<dbReference type="STRING" id="22663.A0A218X4S7"/>